<evidence type="ECO:0000313" key="2">
    <source>
        <dbReference type="EMBL" id="KAH0933264.1"/>
    </source>
</evidence>
<organism evidence="2 3">
    <name type="scientific">Brassica napus</name>
    <name type="common">Rape</name>
    <dbReference type="NCBI Taxonomy" id="3708"/>
    <lineage>
        <taxon>Eukaryota</taxon>
        <taxon>Viridiplantae</taxon>
        <taxon>Streptophyta</taxon>
        <taxon>Embryophyta</taxon>
        <taxon>Tracheophyta</taxon>
        <taxon>Spermatophyta</taxon>
        <taxon>Magnoliopsida</taxon>
        <taxon>eudicotyledons</taxon>
        <taxon>Gunneridae</taxon>
        <taxon>Pentapetalae</taxon>
        <taxon>rosids</taxon>
        <taxon>malvids</taxon>
        <taxon>Brassicales</taxon>
        <taxon>Brassicaceae</taxon>
        <taxon>Brassiceae</taxon>
        <taxon>Brassica</taxon>
    </lineage>
</organism>
<keyword evidence="3" id="KW-1185">Reference proteome</keyword>
<proteinExistence type="predicted"/>
<dbReference type="PANTHER" id="PTHR15663:SF6">
    <property type="entry name" value="COMM DOMAIN-CONTAINING PROTEIN-RELATED"/>
    <property type="match status" value="1"/>
</dbReference>
<protein>
    <submittedName>
        <fullName evidence="2">Uncharacterized protein</fullName>
    </submittedName>
</protein>
<comment type="caution">
    <text evidence="2">The sequence shown here is derived from an EMBL/GenBank/DDBJ whole genome shotgun (WGS) entry which is preliminary data.</text>
</comment>
<reference evidence="2 3" key="1">
    <citation type="submission" date="2021-05" db="EMBL/GenBank/DDBJ databases">
        <title>Genome Assembly of Synthetic Allotetraploid Brassica napus Reveals Homoeologous Exchanges between Subgenomes.</title>
        <authorList>
            <person name="Davis J.T."/>
        </authorList>
    </citation>
    <scope>NUCLEOTIDE SEQUENCE [LARGE SCALE GENOMIC DNA]</scope>
    <source>
        <strain evidence="3">cv. Da-Ae</strain>
        <tissue evidence="2">Seedling</tissue>
    </source>
</reference>
<accession>A0ABQ8DVC0</accession>
<evidence type="ECO:0000313" key="3">
    <source>
        <dbReference type="Proteomes" id="UP000824890"/>
    </source>
</evidence>
<gene>
    <name evidence="2" type="ORF">HID58_010381</name>
</gene>
<dbReference type="PANTHER" id="PTHR15663">
    <property type="entry name" value="COMM DOMAIN-CONTAINING PROTEIN 9"/>
    <property type="match status" value="1"/>
</dbReference>
<feature type="region of interest" description="Disordered" evidence="1">
    <location>
        <begin position="99"/>
        <end position="134"/>
    </location>
</feature>
<dbReference type="InterPro" id="IPR037360">
    <property type="entry name" value="COMMD9"/>
</dbReference>
<name>A0ABQ8DVC0_BRANA</name>
<sequence>MDDIHLDMDNPLGVQDEIGVAEPCVGMEFDSEKEAKSFYDEYARQLSFTSKPLTVTTDSSSSSREFAIKYAEEGAATPETYNIAFGALREGGKKVSAVRKSVGRAAPPPSSHGGDAKTSLSASDSTPLLWPRQDEMTRRFNLNDGGARAQSVADLNLPRMAPVSLHRDDGAPENMVALPCLKSMTWGMESKNTMPGGRVAVINLKLHDYRKFPSADMEVKFQLSSVTLEPMLRSMAYISEQLSAPANRVAVINLKLQDTETTTGESEVKFQVSRDTLGAMLRSMAYIREQLSIVGDQPTEPQGKKQRK</sequence>
<evidence type="ECO:0000256" key="1">
    <source>
        <dbReference type="SAM" id="MobiDB-lite"/>
    </source>
</evidence>
<dbReference type="Proteomes" id="UP000824890">
    <property type="component" value="Unassembled WGS sequence"/>
</dbReference>
<dbReference type="EMBL" id="JAGKQM010000003">
    <property type="protein sequence ID" value="KAH0933264.1"/>
    <property type="molecule type" value="Genomic_DNA"/>
</dbReference>